<evidence type="ECO:0000256" key="3">
    <source>
        <dbReference type="ARBA" id="ARBA00023326"/>
    </source>
</evidence>
<keyword evidence="6" id="KW-1185">Reference proteome</keyword>
<dbReference type="Proteomes" id="UP000290289">
    <property type="component" value="Chromosome 9"/>
</dbReference>
<dbReference type="SUPFAM" id="SSF51445">
    <property type="entry name" value="(Trans)glycosidases"/>
    <property type="match status" value="1"/>
</dbReference>
<evidence type="ECO:0000256" key="1">
    <source>
        <dbReference type="ARBA" id="ARBA00005652"/>
    </source>
</evidence>
<name>A0A498JBC8_MALDO</name>
<proteinExistence type="inferred from homology"/>
<comment type="similarity">
    <text evidence="1 4">Belongs to the glycosyl hydrolase 14 family.</text>
</comment>
<dbReference type="PANTHER" id="PTHR31352:SF47">
    <property type="entry name" value="BETA-AMYLASE 7"/>
    <property type="match status" value="1"/>
</dbReference>
<dbReference type="GO" id="GO:0016161">
    <property type="term" value="F:beta-amylase activity"/>
    <property type="evidence" value="ECO:0007669"/>
    <property type="project" value="UniProtKB-EC"/>
</dbReference>
<evidence type="ECO:0000313" key="6">
    <source>
        <dbReference type="Proteomes" id="UP000290289"/>
    </source>
</evidence>
<keyword evidence="4" id="KW-0326">Glycosidase</keyword>
<protein>
    <recommendedName>
        <fullName evidence="4">Beta-amylase</fullName>
        <ecNumber evidence="4">3.2.1.2</ecNumber>
    </recommendedName>
</protein>
<reference evidence="5 6" key="1">
    <citation type="submission" date="2018-10" db="EMBL/GenBank/DDBJ databases">
        <title>A high-quality apple genome assembly.</title>
        <authorList>
            <person name="Hu J."/>
        </authorList>
    </citation>
    <scope>NUCLEOTIDE SEQUENCE [LARGE SCALE GENOMIC DNA]</scope>
    <source>
        <strain evidence="6">cv. HFTH1</strain>
        <tissue evidence="5">Young leaf</tissue>
    </source>
</reference>
<dbReference type="EMBL" id="RDQH01000335">
    <property type="protein sequence ID" value="RXH90661.1"/>
    <property type="molecule type" value="Genomic_DNA"/>
</dbReference>
<keyword evidence="4" id="KW-0378">Hydrolase</keyword>
<dbReference type="InterPro" id="IPR001554">
    <property type="entry name" value="Glyco_hydro_14"/>
</dbReference>
<dbReference type="GO" id="GO:0000272">
    <property type="term" value="P:polysaccharide catabolic process"/>
    <property type="evidence" value="ECO:0007669"/>
    <property type="project" value="UniProtKB-KW"/>
</dbReference>
<keyword evidence="3 4" id="KW-0624">Polysaccharide degradation</keyword>
<evidence type="ECO:0000313" key="5">
    <source>
        <dbReference type="EMBL" id="RXH90661.1"/>
    </source>
</evidence>
<sequence length="164" mass="19085">MYEYQLESMFLHHMRRIIVQLYMDFHLLDCAALKFCIGAISEDAPSYLKPRNHRHQQLWLRTSLSSSIPPKFHYLSLLSLTHCVSILPGIISEIEVGLGPCGELRYPYPERHGWKYPSIGEFQCYDRYLMKNLTQAAKARATPSRPVAHLIFTITLGRYMILIE</sequence>
<keyword evidence="2 4" id="KW-0119">Carbohydrate metabolism</keyword>
<organism evidence="5 6">
    <name type="scientific">Malus domestica</name>
    <name type="common">Apple</name>
    <name type="synonym">Pyrus malus</name>
    <dbReference type="NCBI Taxonomy" id="3750"/>
    <lineage>
        <taxon>Eukaryota</taxon>
        <taxon>Viridiplantae</taxon>
        <taxon>Streptophyta</taxon>
        <taxon>Embryophyta</taxon>
        <taxon>Tracheophyta</taxon>
        <taxon>Spermatophyta</taxon>
        <taxon>Magnoliopsida</taxon>
        <taxon>eudicotyledons</taxon>
        <taxon>Gunneridae</taxon>
        <taxon>Pentapetalae</taxon>
        <taxon>rosids</taxon>
        <taxon>fabids</taxon>
        <taxon>Rosales</taxon>
        <taxon>Rosaceae</taxon>
        <taxon>Amygdaloideae</taxon>
        <taxon>Maleae</taxon>
        <taxon>Malus</taxon>
    </lineage>
</organism>
<evidence type="ECO:0000256" key="2">
    <source>
        <dbReference type="ARBA" id="ARBA00023277"/>
    </source>
</evidence>
<accession>A0A498JBC8</accession>
<comment type="catalytic activity">
    <reaction evidence="4">
        <text>Hydrolysis of (1-&gt;4)-alpha-D-glucosidic linkages in polysaccharides so as to remove successive maltose units from the non-reducing ends of the chains.</text>
        <dbReference type="EC" id="3.2.1.2"/>
    </reaction>
</comment>
<dbReference type="STRING" id="3750.A0A498JBC8"/>
<dbReference type="PANTHER" id="PTHR31352">
    <property type="entry name" value="BETA-AMYLASE 1, CHLOROPLASTIC"/>
    <property type="match status" value="1"/>
</dbReference>
<gene>
    <name evidence="5" type="ORF">DVH24_035425</name>
</gene>
<dbReference type="AlphaFoldDB" id="A0A498JBC8"/>
<comment type="caution">
    <text evidence="5">The sequence shown here is derived from an EMBL/GenBank/DDBJ whole genome shotgun (WGS) entry which is preliminary data.</text>
</comment>
<dbReference type="InterPro" id="IPR017853">
    <property type="entry name" value="GH"/>
</dbReference>
<evidence type="ECO:0000256" key="4">
    <source>
        <dbReference type="RuleBase" id="RU000509"/>
    </source>
</evidence>
<dbReference type="EC" id="3.2.1.2" evidence="4"/>
<dbReference type="Gene3D" id="3.20.20.80">
    <property type="entry name" value="Glycosidases"/>
    <property type="match status" value="1"/>
</dbReference>
<dbReference type="Pfam" id="PF01373">
    <property type="entry name" value="Glyco_hydro_14"/>
    <property type="match status" value="1"/>
</dbReference>